<proteinExistence type="predicted"/>
<dbReference type="SMART" id="SM00355">
    <property type="entry name" value="ZnF_C2H2"/>
    <property type="match status" value="2"/>
</dbReference>
<dbReference type="Gene3D" id="3.30.160.60">
    <property type="entry name" value="Classic Zinc Finger"/>
    <property type="match status" value="1"/>
</dbReference>
<evidence type="ECO:0000256" key="1">
    <source>
        <dbReference type="SAM" id="MobiDB-lite"/>
    </source>
</evidence>
<gene>
    <name evidence="3" type="ORF">SMACR_07701</name>
</gene>
<dbReference type="InterPro" id="IPR013087">
    <property type="entry name" value="Znf_C2H2_type"/>
</dbReference>
<feature type="region of interest" description="Disordered" evidence="1">
    <location>
        <begin position="146"/>
        <end position="236"/>
    </location>
</feature>
<evidence type="ECO:0000313" key="3">
    <source>
        <dbReference type="EMBL" id="KAA8634888.1"/>
    </source>
</evidence>
<feature type="domain" description="C2H2-type" evidence="2">
    <location>
        <begin position="192"/>
        <end position="216"/>
    </location>
</feature>
<reference evidence="3 4" key="1">
    <citation type="submission" date="2017-07" db="EMBL/GenBank/DDBJ databases">
        <title>Genome sequence of the Sordaria macrospora wild type strain R19027.</title>
        <authorList>
            <person name="Nowrousian M."/>
            <person name="Teichert I."/>
            <person name="Kueck U."/>
        </authorList>
    </citation>
    <scope>NUCLEOTIDE SEQUENCE [LARGE SCALE GENOMIC DNA]</scope>
    <source>
        <strain evidence="3 4">R19027</strain>
        <tissue evidence="3">Mycelium</tissue>
    </source>
</reference>
<comment type="caution">
    <text evidence="3">The sequence shown here is derived from an EMBL/GenBank/DDBJ whole genome shotgun (WGS) entry which is preliminary data.</text>
</comment>
<protein>
    <recommendedName>
        <fullName evidence="2">C2H2-type domain-containing protein</fullName>
    </recommendedName>
</protein>
<dbReference type="AlphaFoldDB" id="A0A8S8ZZK6"/>
<sequence>MNYFSPITDHVVSQDGFQAILDLADDGYYNNQTRSANFGQSPEAISRLDDTNPDAVANFYTYPEPPPFVEEDLPDADWSHHFAPTTSDVQDLQDEGVTPSCDEVAGNITSVVGTVNHDNLPQSLPPDSLHILNFSEPQAPRVTHPALNELDSMPSPAPDIALSTPSSSDNERCNPSPPNNEGRDLDVRGRRYHCSNCGTSSNTKRDHERHLSTKKHQKKTGNGSGGSSGSGSASPVPGYHCLAPSCEYSRGGGKTFTREDNLWRHMKTAHHLKARA</sequence>
<evidence type="ECO:0000259" key="2">
    <source>
        <dbReference type="SMART" id="SM00355"/>
    </source>
</evidence>
<name>A0A8S8ZZK6_SORMA</name>
<dbReference type="OMA" id="LAPSCEY"/>
<dbReference type="InterPro" id="IPR036236">
    <property type="entry name" value="Znf_C2H2_sf"/>
</dbReference>
<dbReference type="VEuPathDB" id="FungiDB:SMAC_07701"/>
<accession>A0A8S8ZZK6</accession>
<dbReference type="SUPFAM" id="SSF57667">
    <property type="entry name" value="beta-beta-alpha zinc fingers"/>
    <property type="match status" value="1"/>
</dbReference>
<evidence type="ECO:0000313" key="4">
    <source>
        <dbReference type="Proteomes" id="UP000433876"/>
    </source>
</evidence>
<organism evidence="3 4">
    <name type="scientific">Sordaria macrospora</name>
    <dbReference type="NCBI Taxonomy" id="5147"/>
    <lineage>
        <taxon>Eukaryota</taxon>
        <taxon>Fungi</taxon>
        <taxon>Dikarya</taxon>
        <taxon>Ascomycota</taxon>
        <taxon>Pezizomycotina</taxon>
        <taxon>Sordariomycetes</taxon>
        <taxon>Sordariomycetidae</taxon>
        <taxon>Sordariales</taxon>
        <taxon>Sordariaceae</taxon>
        <taxon>Sordaria</taxon>
    </lineage>
</organism>
<feature type="domain" description="C2H2-type" evidence="2">
    <location>
        <begin position="239"/>
        <end position="270"/>
    </location>
</feature>
<dbReference type="EMBL" id="NMPR01000017">
    <property type="protein sequence ID" value="KAA8634888.1"/>
    <property type="molecule type" value="Genomic_DNA"/>
</dbReference>
<dbReference type="Proteomes" id="UP000433876">
    <property type="component" value="Unassembled WGS sequence"/>
</dbReference>